<dbReference type="AlphaFoldDB" id="D2PV39"/>
<feature type="compositionally biased region" description="Gly residues" evidence="1">
    <location>
        <begin position="103"/>
        <end position="114"/>
    </location>
</feature>
<dbReference type="EMBL" id="CP001736">
    <property type="protein sequence ID" value="ADB33320.1"/>
    <property type="molecule type" value="Genomic_DNA"/>
</dbReference>
<reference evidence="2 3" key="2">
    <citation type="journal article" date="2010" name="Stand. Genomic Sci.">
        <title>Complete genome sequence of Kribbella flavida type strain (IFO 14399).</title>
        <authorList>
            <person name="Pukall R."/>
            <person name="Lapidus A."/>
            <person name="Glavina Del Rio T."/>
            <person name="Copeland A."/>
            <person name="Tice H."/>
            <person name="Cheng J.-F."/>
            <person name="Lucas S."/>
            <person name="Chen F."/>
            <person name="Nolan M."/>
            <person name="LaButti K."/>
            <person name="Pati A."/>
            <person name="Ivanova N."/>
            <person name="Mavrommatis K."/>
            <person name="Mikhailova N."/>
            <person name="Pitluck S."/>
            <person name="Bruce D."/>
            <person name="Goodwin L."/>
            <person name="Land M."/>
            <person name="Hauser L."/>
            <person name="Chang Y.-J."/>
            <person name="Jeffries C.D."/>
            <person name="Chen A."/>
            <person name="Palaniappan K."/>
            <person name="Chain P."/>
            <person name="Rohde M."/>
            <person name="Goeker M."/>
            <person name="Bristow J."/>
            <person name="Eisen J.A."/>
            <person name="Markowitz V."/>
            <person name="Hugenholtz P."/>
            <person name="Kyrpides N.C."/>
            <person name="Klenk H.-P."/>
            <person name="Brettin T."/>
        </authorList>
    </citation>
    <scope>NUCLEOTIDE SEQUENCE [LARGE SCALE GENOMIC DNA]</scope>
    <source>
        <strain evidence="3">DSM 17836 / JCM 10339 / NBRC 14399</strain>
    </source>
</reference>
<dbReference type="eggNOG" id="ENOG50337NE">
    <property type="taxonomic scope" value="Bacteria"/>
</dbReference>
<feature type="compositionally biased region" description="Polar residues" evidence="1">
    <location>
        <begin position="123"/>
        <end position="155"/>
    </location>
</feature>
<feature type="compositionally biased region" description="Basic and acidic residues" evidence="1">
    <location>
        <begin position="25"/>
        <end position="35"/>
    </location>
</feature>
<evidence type="ECO:0000313" key="3">
    <source>
        <dbReference type="Proteomes" id="UP000007967"/>
    </source>
</evidence>
<dbReference type="HOGENOM" id="CLU_820807_0_0_11"/>
<feature type="region of interest" description="Disordered" evidence="1">
    <location>
        <begin position="1"/>
        <end position="183"/>
    </location>
</feature>
<feature type="compositionally biased region" description="Polar residues" evidence="1">
    <location>
        <begin position="51"/>
        <end position="73"/>
    </location>
</feature>
<evidence type="ECO:0000313" key="2">
    <source>
        <dbReference type="EMBL" id="ADB33320.1"/>
    </source>
</evidence>
<sequence length="338" mass="34939">MVRVKRANRADTERSHWPSGTDAQDTDKPGQDAEAPRPTQDAQGEAEDNGHLSTNPQVGMNASQAHSPETPGSPQVGAVKNPPAPAAPGHEVPTRVTGRRTPIGGGKAAGGSGESAGDDRAQDSTGDDQAQNSTVQLTDADAQNTGERSPSPETRTSGDWRDQVSAGSTMRQVPPHPRTAGFGTPVRVDEIALAAKALSEDLLAATQGLPESVASRQLRRDLDEAADTFRALASELQSTAGDLIRLAASEGQVCGVTWGVCPDHGLTLVNVGEAASCHVLGCHQEQVAPAEPCTQPVAYKVVDVAGPAMFACAGHAIACRLHLDGAVITLATDSLEVL</sequence>
<gene>
    <name evidence="2" type="ordered locus">Kfla_4285</name>
</gene>
<dbReference type="KEGG" id="kfl:Kfla_4285"/>
<reference evidence="3" key="1">
    <citation type="submission" date="2009-09" db="EMBL/GenBank/DDBJ databases">
        <title>The complete genome of Kribbella flavida DSM 17836.</title>
        <authorList>
            <consortium name="US DOE Joint Genome Institute (JGI-PGF)"/>
            <person name="Lucas S."/>
            <person name="Copeland A."/>
            <person name="Lapidus A."/>
            <person name="Glavina del Rio T."/>
            <person name="Dalin E."/>
            <person name="Tice H."/>
            <person name="Bruce D."/>
            <person name="Goodwin L."/>
            <person name="Pitluck S."/>
            <person name="Kyrpides N."/>
            <person name="Mavromatis K."/>
            <person name="Ivanova N."/>
            <person name="Saunders E."/>
            <person name="Brettin T."/>
            <person name="Detter J.C."/>
            <person name="Han C."/>
            <person name="Larimer F."/>
            <person name="Land M."/>
            <person name="Hauser L."/>
            <person name="Markowitz V."/>
            <person name="Cheng J.-F."/>
            <person name="Hugenholtz P."/>
            <person name="Woyke T."/>
            <person name="Wu D."/>
            <person name="Pukall R."/>
            <person name="Klenk H.-P."/>
            <person name="Eisen J.A."/>
        </authorList>
    </citation>
    <scope>NUCLEOTIDE SEQUENCE [LARGE SCALE GENOMIC DNA]</scope>
    <source>
        <strain evidence="3">DSM 17836 / JCM 10339 / NBRC 14399</strain>
    </source>
</reference>
<name>D2PV39_KRIFD</name>
<protein>
    <submittedName>
        <fullName evidence="2">Uncharacterized protein</fullName>
    </submittedName>
</protein>
<evidence type="ECO:0000256" key="1">
    <source>
        <dbReference type="SAM" id="MobiDB-lite"/>
    </source>
</evidence>
<proteinExistence type="predicted"/>
<accession>D2PV39</accession>
<dbReference type="Proteomes" id="UP000007967">
    <property type="component" value="Chromosome"/>
</dbReference>
<keyword evidence="3" id="KW-1185">Reference proteome</keyword>
<organism evidence="2 3">
    <name type="scientific">Kribbella flavida (strain DSM 17836 / JCM 10339 / NBRC 14399)</name>
    <dbReference type="NCBI Taxonomy" id="479435"/>
    <lineage>
        <taxon>Bacteria</taxon>
        <taxon>Bacillati</taxon>
        <taxon>Actinomycetota</taxon>
        <taxon>Actinomycetes</taxon>
        <taxon>Propionibacteriales</taxon>
        <taxon>Kribbellaceae</taxon>
        <taxon>Kribbella</taxon>
    </lineage>
</organism>